<feature type="transmembrane region" description="Helical" evidence="8">
    <location>
        <begin position="174"/>
        <end position="199"/>
    </location>
</feature>
<comment type="similarity">
    <text evidence="2">Belongs to the CcmB/CycW/HelB family.</text>
</comment>
<organism evidence="9">
    <name type="scientific">marine metagenome</name>
    <dbReference type="NCBI Taxonomy" id="408172"/>
    <lineage>
        <taxon>unclassified sequences</taxon>
        <taxon>metagenomes</taxon>
        <taxon>ecological metagenomes</taxon>
    </lineage>
</organism>
<comment type="subcellular location">
    <subcellularLocation>
        <location evidence="1">Membrane</location>
        <topology evidence="1">Multi-pass membrane protein</topology>
    </subcellularLocation>
</comment>
<feature type="transmembrane region" description="Helical" evidence="8">
    <location>
        <begin position="108"/>
        <end position="130"/>
    </location>
</feature>
<dbReference type="PANTHER" id="PTHR30070:SF1">
    <property type="entry name" value="CYTOCHROME C BIOGENESIS B-RELATED"/>
    <property type="match status" value="1"/>
</dbReference>
<evidence type="ECO:0000256" key="1">
    <source>
        <dbReference type="ARBA" id="ARBA00004141"/>
    </source>
</evidence>
<keyword evidence="5" id="KW-0201">Cytochrome c-type biogenesis</keyword>
<dbReference type="PANTHER" id="PTHR30070">
    <property type="entry name" value="HEME EXPORTER PROTEIN B"/>
    <property type="match status" value="1"/>
</dbReference>
<dbReference type="InterPro" id="IPR003544">
    <property type="entry name" value="Cyt_c_biogenesis_CcmB"/>
</dbReference>
<dbReference type="GO" id="GO:0005886">
    <property type="term" value="C:plasma membrane"/>
    <property type="evidence" value="ECO:0007669"/>
    <property type="project" value="TreeGrafter"/>
</dbReference>
<keyword evidence="7 8" id="KW-0472">Membrane</keyword>
<keyword evidence="6 8" id="KW-1133">Transmembrane helix</keyword>
<dbReference type="GO" id="GO:0015232">
    <property type="term" value="F:heme transmembrane transporter activity"/>
    <property type="evidence" value="ECO:0007669"/>
    <property type="project" value="InterPro"/>
</dbReference>
<evidence type="ECO:0000256" key="3">
    <source>
        <dbReference type="ARBA" id="ARBA00022448"/>
    </source>
</evidence>
<keyword evidence="4 8" id="KW-0812">Transmembrane</keyword>
<feature type="transmembrane region" description="Helical" evidence="8">
    <location>
        <begin position="28"/>
        <end position="48"/>
    </location>
</feature>
<evidence type="ECO:0000313" key="9">
    <source>
        <dbReference type="EMBL" id="SUZ64052.1"/>
    </source>
</evidence>
<accession>A0A381PAQ2</accession>
<feature type="non-terminal residue" evidence="9">
    <location>
        <position position="1"/>
    </location>
</feature>
<sequence>VTIGQVAPLALLVLVVFAFAFDANARLLGLGAGGLFWVAVLFGGTLLIQRAFDLETDDGNFDAFRMSTIGAPSLFLGKSLGVFIQVVLLELVLGPGVVLLYDVRIDDWFLLLAAALAGTVAFSVCGVLWGVMAAGVRVRATLLPLLLIPVLAPVLLAGSRAFETAFGVRAEAGWTWASVMFVIAAVHTAIGVGTFGFLLEEG</sequence>
<dbReference type="GO" id="GO:0017004">
    <property type="term" value="P:cytochrome complex assembly"/>
    <property type="evidence" value="ECO:0007669"/>
    <property type="project" value="UniProtKB-KW"/>
</dbReference>
<evidence type="ECO:0000256" key="2">
    <source>
        <dbReference type="ARBA" id="ARBA00010544"/>
    </source>
</evidence>
<evidence type="ECO:0000256" key="8">
    <source>
        <dbReference type="SAM" id="Phobius"/>
    </source>
</evidence>
<name>A0A381PAQ2_9ZZZZ</name>
<dbReference type="GO" id="GO:1903607">
    <property type="term" value="P:cytochrome c biosynthetic process"/>
    <property type="evidence" value="ECO:0007669"/>
    <property type="project" value="TreeGrafter"/>
</dbReference>
<evidence type="ECO:0000256" key="4">
    <source>
        <dbReference type="ARBA" id="ARBA00022692"/>
    </source>
</evidence>
<dbReference type="AlphaFoldDB" id="A0A381PAQ2"/>
<reference evidence="9" key="1">
    <citation type="submission" date="2018-05" db="EMBL/GenBank/DDBJ databases">
        <authorList>
            <person name="Lanie J.A."/>
            <person name="Ng W.-L."/>
            <person name="Kazmierczak K.M."/>
            <person name="Andrzejewski T.M."/>
            <person name="Davidsen T.M."/>
            <person name="Wayne K.J."/>
            <person name="Tettelin H."/>
            <person name="Glass J.I."/>
            <person name="Rusch D."/>
            <person name="Podicherti R."/>
            <person name="Tsui H.-C.T."/>
            <person name="Winkler M.E."/>
        </authorList>
    </citation>
    <scope>NUCLEOTIDE SEQUENCE</scope>
</reference>
<protein>
    <submittedName>
        <fullName evidence="9">Uncharacterized protein</fullName>
    </submittedName>
</protein>
<evidence type="ECO:0000256" key="5">
    <source>
        <dbReference type="ARBA" id="ARBA00022748"/>
    </source>
</evidence>
<proteinExistence type="inferred from homology"/>
<dbReference type="Pfam" id="PF03379">
    <property type="entry name" value="CcmB"/>
    <property type="match status" value="1"/>
</dbReference>
<dbReference type="PRINTS" id="PR01414">
    <property type="entry name" value="CCMBBIOGNSIS"/>
</dbReference>
<evidence type="ECO:0000256" key="6">
    <source>
        <dbReference type="ARBA" id="ARBA00022989"/>
    </source>
</evidence>
<evidence type="ECO:0000256" key="7">
    <source>
        <dbReference type="ARBA" id="ARBA00023136"/>
    </source>
</evidence>
<feature type="transmembrane region" description="Helical" evidence="8">
    <location>
        <begin position="142"/>
        <end position="162"/>
    </location>
</feature>
<keyword evidence="3" id="KW-0813">Transport</keyword>
<gene>
    <name evidence="9" type="ORF">METZ01_LOCUS16906</name>
</gene>
<dbReference type="EMBL" id="UINC01000928">
    <property type="protein sequence ID" value="SUZ64052.1"/>
    <property type="molecule type" value="Genomic_DNA"/>
</dbReference>